<name>A0A0F9MBX2_9ZZZZ</name>
<accession>A0A0F9MBX2</accession>
<comment type="caution">
    <text evidence="1">The sequence shown here is derived from an EMBL/GenBank/DDBJ whole genome shotgun (WGS) entry which is preliminary data.</text>
</comment>
<organism evidence="1">
    <name type="scientific">marine sediment metagenome</name>
    <dbReference type="NCBI Taxonomy" id="412755"/>
    <lineage>
        <taxon>unclassified sequences</taxon>
        <taxon>metagenomes</taxon>
        <taxon>ecological metagenomes</taxon>
    </lineage>
</organism>
<protein>
    <submittedName>
        <fullName evidence="1">Uncharacterized protein</fullName>
    </submittedName>
</protein>
<evidence type="ECO:0000313" key="1">
    <source>
        <dbReference type="EMBL" id="KKN04875.1"/>
    </source>
</evidence>
<proteinExistence type="predicted"/>
<gene>
    <name evidence="1" type="ORF">LCGC14_1093030</name>
</gene>
<reference evidence="1" key="1">
    <citation type="journal article" date="2015" name="Nature">
        <title>Complex archaea that bridge the gap between prokaryotes and eukaryotes.</title>
        <authorList>
            <person name="Spang A."/>
            <person name="Saw J.H."/>
            <person name="Jorgensen S.L."/>
            <person name="Zaremba-Niedzwiedzka K."/>
            <person name="Martijn J."/>
            <person name="Lind A.E."/>
            <person name="van Eijk R."/>
            <person name="Schleper C."/>
            <person name="Guy L."/>
            <person name="Ettema T.J."/>
        </authorList>
    </citation>
    <scope>NUCLEOTIDE SEQUENCE</scope>
</reference>
<sequence length="58" mass="6698">MELTKREKLLIGYGLFVLENQCFNDGEDLHHEIKSELDEDGGVPDSDETRALMEKFKN</sequence>
<dbReference type="AlphaFoldDB" id="A0A0F9MBX2"/>
<dbReference type="EMBL" id="LAZR01004869">
    <property type="protein sequence ID" value="KKN04875.1"/>
    <property type="molecule type" value="Genomic_DNA"/>
</dbReference>